<dbReference type="EMBL" id="FOVC01000002">
    <property type="protein sequence ID" value="SFN08591.1"/>
    <property type="molecule type" value="Genomic_DNA"/>
</dbReference>
<evidence type="ECO:0000313" key="2">
    <source>
        <dbReference type="Proteomes" id="UP000242222"/>
    </source>
</evidence>
<dbReference type="AlphaFoldDB" id="A0A1I4W4W2"/>
<protein>
    <submittedName>
        <fullName evidence="1">Uncharacterized protein</fullName>
    </submittedName>
</protein>
<reference evidence="2" key="1">
    <citation type="submission" date="2016-10" db="EMBL/GenBank/DDBJ databases">
        <authorList>
            <person name="Varghese N."/>
            <person name="Submissions S."/>
        </authorList>
    </citation>
    <scope>NUCLEOTIDE SEQUENCE [LARGE SCALE GENOMIC DNA]</scope>
    <source>
        <strain evidence="2">N6PO6</strain>
    </source>
</reference>
<sequence>MPGLSISVEVLDRYLTTRLILILYPATLEDVINHGVTVLKISEAGTGCNPWGHSGYHSYALLI</sequence>
<gene>
    <name evidence="1" type="ORF">SAMN05216516_102293</name>
</gene>
<dbReference type="Proteomes" id="UP000242222">
    <property type="component" value="Unassembled WGS sequence"/>
</dbReference>
<organism evidence="1 2">
    <name type="scientific">Izhakiella capsodis</name>
    <dbReference type="NCBI Taxonomy" id="1367852"/>
    <lineage>
        <taxon>Bacteria</taxon>
        <taxon>Pseudomonadati</taxon>
        <taxon>Pseudomonadota</taxon>
        <taxon>Gammaproteobacteria</taxon>
        <taxon>Enterobacterales</taxon>
        <taxon>Erwiniaceae</taxon>
        <taxon>Izhakiella</taxon>
    </lineage>
</organism>
<name>A0A1I4W4W2_9GAMM</name>
<accession>A0A1I4W4W2</accession>
<evidence type="ECO:0000313" key="1">
    <source>
        <dbReference type="EMBL" id="SFN08591.1"/>
    </source>
</evidence>
<proteinExistence type="predicted"/>
<keyword evidence="2" id="KW-1185">Reference proteome</keyword>
<dbReference type="RefSeq" id="WP_092875722.1">
    <property type="nucleotide sequence ID" value="NZ_FOVC01000002.1"/>
</dbReference>